<reference evidence="8" key="1">
    <citation type="journal article" date="2021" name="Mol. Ecol. Resour.">
        <title>Apolygus lucorum genome provides insights into omnivorousness and mesophyll feeding.</title>
        <authorList>
            <person name="Liu Y."/>
            <person name="Liu H."/>
            <person name="Wang H."/>
            <person name="Huang T."/>
            <person name="Liu B."/>
            <person name="Yang B."/>
            <person name="Yin L."/>
            <person name="Li B."/>
            <person name="Zhang Y."/>
            <person name="Zhang S."/>
            <person name="Jiang F."/>
            <person name="Zhang X."/>
            <person name="Ren Y."/>
            <person name="Wang B."/>
            <person name="Wang S."/>
            <person name="Lu Y."/>
            <person name="Wu K."/>
            <person name="Fan W."/>
            <person name="Wang G."/>
        </authorList>
    </citation>
    <scope>NUCLEOTIDE SEQUENCE</scope>
    <source>
        <strain evidence="8">12Hb</strain>
    </source>
</reference>
<proteinExistence type="inferred from homology"/>
<accession>A0A6A4IZX9</accession>
<dbReference type="GO" id="GO:0005886">
    <property type="term" value="C:plasma membrane"/>
    <property type="evidence" value="ECO:0007669"/>
    <property type="project" value="TreeGrafter"/>
</dbReference>
<dbReference type="GO" id="GO:0005254">
    <property type="term" value="F:chloride channel activity"/>
    <property type="evidence" value="ECO:0007669"/>
    <property type="project" value="TreeGrafter"/>
</dbReference>
<dbReference type="Pfam" id="PF04547">
    <property type="entry name" value="Anoctamin"/>
    <property type="match status" value="1"/>
</dbReference>
<evidence type="ECO:0000259" key="7">
    <source>
        <dbReference type="Pfam" id="PF04547"/>
    </source>
</evidence>
<feature type="transmembrane region" description="Helical" evidence="6">
    <location>
        <begin position="509"/>
        <end position="531"/>
    </location>
</feature>
<dbReference type="InterPro" id="IPR007632">
    <property type="entry name" value="Anoctamin"/>
</dbReference>
<keyword evidence="5 6" id="KW-0472">Membrane</keyword>
<dbReference type="PANTHER" id="PTHR12308">
    <property type="entry name" value="ANOCTAMIN"/>
    <property type="match status" value="1"/>
</dbReference>
<gene>
    <name evidence="8" type="ORF">GE061_005494</name>
</gene>
<keyword evidence="3 6" id="KW-0812">Transmembrane</keyword>
<dbReference type="InterPro" id="IPR049452">
    <property type="entry name" value="Anoctamin_TM"/>
</dbReference>
<dbReference type="PANTHER" id="PTHR12308:SF74">
    <property type="entry name" value="ANOCTAMIN"/>
    <property type="match status" value="1"/>
</dbReference>
<comment type="similarity">
    <text evidence="2 6">Belongs to the anoctamin family.</text>
</comment>
<keyword evidence="9" id="KW-1185">Reference proteome</keyword>
<sequence length="660" mass="76701">MSLRRLKGDSHSISSDEENDQYFPQTYIVIEFNSKIKQETAQWVVDKISKDRKKGGSDLIVRRQPATVGKNLTVHVTSGSQQLLEIAEEMEIRKRDRHGVLREFTMHELEDFINPAEKSELLSSSEKQTIVRHELENIRALNHEICVLGYPEYPLYEGQSILTACLHYGVIKQVYPLHEEEFIRKLGPKWYKQFLSPQPYEDIRIYFGESIALYFQFLGFYTRALVVPMMCGFLQMLMPSSFLPFFCILNIICASMFLEFWRRKCSELAYVWGTISMTSFDEPRANFRGHMGLDTVTGKLLPQAPRFKTHMKMYCVSLPLVVLCMVGAFVVMLMSFWIEDYLRKIPEIPTWIVYGPSVVYAILIYIMNLAYRKFATFLTEWENHRTQSQFDRHRVTKLVLFEFVNNFMSLFYVAFIIRDIELLRYQLAVLLIVLQAINNCQEALFPLIILRYFKQGSKVDSTASKQTKSAKIQLVGVKEINEDDSRLDQAVAEGRMDIYDDPYDDYLELFVQFGYVFLFSAVYPMAAFWAFANNVLEIRSDAFKICRIYQRPMARKVKDIGAWQRSFQAICALSVMTNCALLSTSPSLKAHAPDMSSTMWYLLFVLLEHLLLGARQILHYAIPDKPEWVRIALAKGNYKAKQALKLQRASKSRRKNLSNP</sequence>
<comment type="caution">
    <text evidence="8">The sequence shown here is derived from an EMBL/GenBank/DDBJ whole genome shotgun (WGS) entry which is preliminary data.</text>
</comment>
<evidence type="ECO:0000256" key="5">
    <source>
        <dbReference type="ARBA" id="ARBA00023136"/>
    </source>
</evidence>
<name>A0A6A4IZX9_APOLU</name>
<evidence type="ECO:0000256" key="4">
    <source>
        <dbReference type="ARBA" id="ARBA00022989"/>
    </source>
</evidence>
<dbReference type="OrthoDB" id="296386at2759"/>
<dbReference type="EMBL" id="WIXP02000013">
    <property type="protein sequence ID" value="KAF6201047.1"/>
    <property type="molecule type" value="Genomic_DNA"/>
</dbReference>
<dbReference type="Proteomes" id="UP000466442">
    <property type="component" value="Unassembled WGS sequence"/>
</dbReference>
<feature type="domain" description="Anoctamin transmembrane" evidence="7">
    <location>
        <begin position="203"/>
        <end position="634"/>
    </location>
</feature>
<comment type="subcellular location">
    <subcellularLocation>
        <location evidence="1 6">Membrane</location>
        <topology evidence="1 6">Multi-pass membrane protein</topology>
    </subcellularLocation>
</comment>
<feature type="transmembrane region" description="Helical" evidence="6">
    <location>
        <begin position="398"/>
        <end position="417"/>
    </location>
</feature>
<evidence type="ECO:0000256" key="3">
    <source>
        <dbReference type="ARBA" id="ARBA00022692"/>
    </source>
</evidence>
<evidence type="ECO:0000256" key="6">
    <source>
        <dbReference type="RuleBase" id="RU280814"/>
    </source>
</evidence>
<evidence type="ECO:0000313" key="8">
    <source>
        <dbReference type="EMBL" id="KAF6201047.1"/>
    </source>
</evidence>
<keyword evidence="4 6" id="KW-1133">Transmembrane helix</keyword>
<feature type="transmembrane region" description="Helical" evidence="6">
    <location>
        <begin position="350"/>
        <end position="371"/>
    </location>
</feature>
<feature type="transmembrane region" description="Helical" evidence="6">
    <location>
        <begin position="213"/>
        <end position="236"/>
    </location>
</feature>
<feature type="transmembrane region" description="Helical" evidence="6">
    <location>
        <begin position="313"/>
        <end position="338"/>
    </location>
</feature>
<evidence type="ECO:0000256" key="1">
    <source>
        <dbReference type="ARBA" id="ARBA00004141"/>
    </source>
</evidence>
<feature type="transmembrane region" description="Helical" evidence="6">
    <location>
        <begin position="242"/>
        <end position="261"/>
    </location>
</feature>
<dbReference type="AlphaFoldDB" id="A0A6A4IZX9"/>
<evidence type="ECO:0000256" key="2">
    <source>
        <dbReference type="ARBA" id="ARBA00009671"/>
    </source>
</evidence>
<protein>
    <recommendedName>
        <fullName evidence="6">Anoctamin</fullName>
    </recommendedName>
</protein>
<organism evidence="8 9">
    <name type="scientific">Apolygus lucorum</name>
    <name type="common">Small green plant bug</name>
    <name type="synonym">Lygocoris lucorum</name>
    <dbReference type="NCBI Taxonomy" id="248454"/>
    <lineage>
        <taxon>Eukaryota</taxon>
        <taxon>Metazoa</taxon>
        <taxon>Ecdysozoa</taxon>
        <taxon>Arthropoda</taxon>
        <taxon>Hexapoda</taxon>
        <taxon>Insecta</taxon>
        <taxon>Pterygota</taxon>
        <taxon>Neoptera</taxon>
        <taxon>Paraneoptera</taxon>
        <taxon>Hemiptera</taxon>
        <taxon>Heteroptera</taxon>
        <taxon>Panheteroptera</taxon>
        <taxon>Cimicomorpha</taxon>
        <taxon>Miridae</taxon>
        <taxon>Mirini</taxon>
        <taxon>Apolygus</taxon>
    </lineage>
</organism>
<evidence type="ECO:0000313" key="9">
    <source>
        <dbReference type="Proteomes" id="UP000466442"/>
    </source>
</evidence>
<comment type="caution">
    <text evidence="6">Lacks conserved residue(s) required for the propagation of feature annotation.</text>
</comment>